<organism evidence="3 4">
    <name type="scientific">Ligilactobacillus saerimneri</name>
    <dbReference type="NCBI Taxonomy" id="228229"/>
    <lineage>
        <taxon>Bacteria</taxon>
        <taxon>Bacillati</taxon>
        <taxon>Bacillota</taxon>
        <taxon>Bacilli</taxon>
        <taxon>Lactobacillales</taxon>
        <taxon>Lactobacillaceae</taxon>
        <taxon>Ligilactobacillus</taxon>
    </lineage>
</organism>
<dbReference type="PANTHER" id="PTHR41287:SF1">
    <property type="entry name" value="PROTEIN YMFN"/>
    <property type="match status" value="1"/>
</dbReference>
<protein>
    <submittedName>
        <fullName evidence="3">Terminase large subunit</fullName>
    </submittedName>
</protein>
<dbReference type="PANTHER" id="PTHR41287">
    <property type="match status" value="1"/>
</dbReference>
<sequence length="540" mass="62685">MVLNKERIKLLDLIEKDVLTQDVYFDEERIELCIKFIEKWYFKLQPFQKFIIAFVFLRRSNGALFYDNYLLLMGRGAGKNGLISGIAHFLISELNGIKDYNVSVVANSEEQAMTSVNEVHNTIEHNPKLKLAFKNNKTEITSYATGSKFAYRTSNGNTKDGLRDGAVIFDEIHQYADNTNVKVHESGLGKKDDSREFKIGSDGYVRDGYLDKQKEIANRVLNREAPADMMFPFICKLDDRKDVDDPKNWEKANPMFSKPRSQYGERLFEKVRKEYTTLTYEPSKKDEFMTKRMNMPALNLERSVAPYSEIKATNRPYPIPLDGKECIGAVDFASIRDFTACGLLFKHKGDFLFKHHSFARKEFVESLYGYGKKQDEFKRKVLPPIQKWEEQGLVSVLNANTIEPGVVVDWFIQQRELHNIKKVIMDNFRAELLRRFFEEAGFEVEVIKNPRAISGLLAPRVEDGFANKRFIWSDDPMMRWYTNNVEVHIDKQGNRSYEKKEQHRRKTDGFMAFLYSLYRADELSEADIGEELSMLGGLSF</sequence>
<accession>A0A7H9EM66</accession>
<evidence type="ECO:0000313" key="3">
    <source>
        <dbReference type="EMBL" id="QLL78786.1"/>
    </source>
</evidence>
<gene>
    <name evidence="3" type="ORF">GTO87_02960</name>
</gene>
<evidence type="ECO:0000259" key="2">
    <source>
        <dbReference type="Pfam" id="PF20441"/>
    </source>
</evidence>
<dbReference type="InterPro" id="IPR027417">
    <property type="entry name" value="P-loop_NTPase"/>
</dbReference>
<feature type="domain" description="Terminase large subunit-like endonuclease" evidence="2">
    <location>
        <begin position="227"/>
        <end position="520"/>
    </location>
</feature>
<dbReference type="InterPro" id="IPR046462">
    <property type="entry name" value="TerL_nuclease"/>
</dbReference>
<dbReference type="KEGG" id="lsw:GTO87_02960"/>
<dbReference type="InterPro" id="IPR046461">
    <property type="entry name" value="TerL_ATPase"/>
</dbReference>
<dbReference type="Gene3D" id="3.40.50.300">
    <property type="entry name" value="P-loop containing nucleotide triphosphate hydrolases"/>
    <property type="match status" value="1"/>
</dbReference>
<proteinExistence type="predicted"/>
<dbReference type="Proteomes" id="UP000510886">
    <property type="component" value="Chromosome"/>
</dbReference>
<evidence type="ECO:0000259" key="1">
    <source>
        <dbReference type="Pfam" id="PF03354"/>
    </source>
</evidence>
<dbReference type="AlphaFoldDB" id="A0A7H9EM66"/>
<dbReference type="Pfam" id="PF20441">
    <property type="entry name" value="TerL_nuclease"/>
    <property type="match status" value="1"/>
</dbReference>
<dbReference type="EMBL" id="CP047418">
    <property type="protein sequence ID" value="QLL78786.1"/>
    <property type="molecule type" value="Genomic_DNA"/>
</dbReference>
<feature type="domain" description="Terminase large subunit-like ATPase" evidence="1">
    <location>
        <begin position="46"/>
        <end position="217"/>
    </location>
</feature>
<name>A0A7H9EM66_9LACO</name>
<dbReference type="Pfam" id="PF03354">
    <property type="entry name" value="TerL_ATPase"/>
    <property type="match status" value="1"/>
</dbReference>
<dbReference type="GO" id="GO:0004519">
    <property type="term" value="F:endonuclease activity"/>
    <property type="evidence" value="ECO:0007669"/>
    <property type="project" value="InterPro"/>
</dbReference>
<evidence type="ECO:0000313" key="4">
    <source>
        <dbReference type="Proteomes" id="UP000510886"/>
    </source>
</evidence>
<dbReference type="InterPro" id="IPR005021">
    <property type="entry name" value="Terminase_largesu-like"/>
</dbReference>
<reference evidence="3 4" key="1">
    <citation type="submission" date="2020-01" db="EMBL/GenBank/DDBJ databases">
        <title>Complete and circular genome sequences of six lactobacillus isolates from horses.</title>
        <authorList>
            <person name="Hassan H.M."/>
        </authorList>
    </citation>
    <scope>NUCLEOTIDE SEQUENCE [LARGE SCALE GENOMIC DNA]</scope>
    <source>
        <strain evidence="3 4">1A</strain>
    </source>
</reference>